<proteinExistence type="predicted"/>
<dbReference type="STRING" id="484498.SAMN05421686_10666"/>
<feature type="chain" id="PRO_5012478702" evidence="2">
    <location>
        <begin position="21"/>
        <end position="413"/>
    </location>
</feature>
<keyword evidence="4" id="KW-1185">Reference proteome</keyword>
<gene>
    <name evidence="3" type="ORF">SAMN05421686_10666</name>
</gene>
<accession>A0A1N7MYK6</accession>
<dbReference type="Proteomes" id="UP000185639">
    <property type="component" value="Unassembled WGS sequence"/>
</dbReference>
<organism evidence="3 4">
    <name type="scientific">Thalassolituus maritimus</name>
    <dbReference type="NCBI Taxonomy" id="484498"/>
    <lineage>
        <taxon>Bacteria</taxon>
        <taxon>Pseudomonadati</taxon>
        <taxon>Pseudomonadota</taxon>
        <taxon>Gammaproteobacteria</taxon>
        <taxon>Oceanospirillales</taxon>
        <taxon>Oceanospirillaceae</taxon>
        <taxon>Thalassolituus</taxon>
    </lineage>
</organism>
<name>A0A1N7MYK6_9GAMM</name>
<dbReference type="AlphaFoldDB" id="A0A1N7MYK6"/>
<evidence type="ECO:0000313" key="4">
    <source>
        <dbReference type="Proteomes" id="UP000185639"/>
    </source>
</evidence>
<reference evidence="4" key="1">
    <citation type="submission" date="2017-01" db="EMBL/GenBank/DDBJ databases">
        <authorList>
            <person name="Varghese N."/>
            <person name="Submissions S."/>
        </authorList>
    </citation>
    <scope>NUCLEOTIDE SEQUENCE [LARGE SCALE GENOMIC DNA]</scope>
    <source>
        <strain evidence="4">DSM 24913</strain>
    </source>
</reference>
<evidence type="ECO:0000256" key="2">
    <source>
        <dbReference type="SAM" id="SignalP"/>
    </source>
</evidence>
<sequence>MTTSLFSRASLLAITVSLMACGGGSGGSSNNDQSPDSADNSTDNPSGGDQNTDNTDTQIVLSDTTWSAGNDRILGMGFNGDSESPELTIMKGAPVSGQDGDIFSIRSVTYPSTELSEIKSIDNQADRRDFQDMDIVSYNDESYVVACQDGSDTPGYTSAVSLHIYKTSDTSKVAEIDLVDGSVEARECSGIAAEFTQGTSDDMGAVVYYAGNAMTTSGSPQYSYSRIMKVELTIDTTANVDATDAVVLDDISTVVRASQTEDFMSGVTGFGDHVYYTYYDDSEETNNLMYANSGSSPATIRNVDWSANDPFVTGVAQQMLVKDMFVIPGQQATDFDSIYMVSDSAASGIVVAGYRRDMNLKQAMTLSSDTSVQNCSDVITGISDQGVGQKLWCHDATDSGNIIEVYSPVHPGN</sequence>
<dbReference type="OrthoDB" id="6117242at2"/>
<evidence type="ECO:0000313" key="3">
    <source>
        <dbReference type="EMBL" id="SIS91203.1"/>
    </source>
</evidence>
<feature type="region of interest" description="Disordered" evidence="1">
    <location>
        <begin position="24"/>
        <end position="56"/>
    </location>
</feature>
<protein>
    <submittedName>
        <fullName evidence="3">Uncharacterized protein</fullName>
    </submittedName>
</protein>
<dbReference type="EMBL" id="FTOH01000006">
    <property type="protein sequence ID" value="SIS91203.1"/>
    <property type="molecule type" value="Genomic_DNA"/>
</dbReference>
<feature type="compositionally biased region" description="Polar residues" evidence="1">
    <location>
        <begin position="30"/>
        <end position="56"/>
    </location>
</feature>
<keyword evidence="2" id="KW-0732">Signal</keyword>
<evidence type="ECO:0000256" key="1">
    <source>
        <dbReference type="SAM" id="MobiDB-lite"/>
    </source>
</evidence>
<dbReference type="RefSeq" id="WP_076515889.1">
    <property type="nucleotide sequence ID" value="NZ_FTOH01000006.1"/>
</dbReference>
<feature type="signal peptide" evidence="2">
    <location>
        <begin position="1"/>
        <end position="20"/>
    </location>
</feature>